<feature type="transmembrane region" description="Helical" evidence="7">
    <location>
        <begin position="273"/>
        <end position="295"/>
    </location>
</feature>
<proteinExistence type="inferred from homology"/>
<name>A0ABU9EFA2_9BACT</name>
<feature type="transmembrane region" description="Helical" evidence="7">
    <location>
        <begin position="707"/>
        <end position="733"/>
    </location>
</feature>
<evidence type="ECO:0000256" key="4">
    <source>
        <dbReference type="ARBA" id="ARBA00022692"/>
    </source>
</evidence>
<feature type="domain" description="MacB-like periplasmic core" evidence="9">
    <location>
        <begin position="438"/>
        <end position="607"/>
    </location>
</feature>
<sequence>MRLRVAPLDRKLLRELWRLRGQMLSIATVVAAAVLMLVTMRGGYEALVRAQADYYALTRFPDLWATVDRAPDALLRRLETIDGVAAVESRVSAGARLDLPDLDEPGSGLFVSLPDEGRPLLSDVVIRAGRLPAPGARDEVLAGENFAAARGMVPGDTLRAILNGRRRSLVVVGTAISPEHTYAVPAGSLFPDDERYGVFWMRRSVLGSIFDMEGGFNEAVFRLSPGADPAAATVRIDRALEAYGGRGAFPRADQFSHQTIEGELQQNRVMGTAFPVVFLSVAAFLLHLVMSRLIATQRTEIAVLKAFGYRDREVGWHFLRFALASIVIGAGAGGLAGSRLGGAYVELYATYFDFPTLEYRLSLPLVLLGGGVSAVAAVVGALGAVRRAAGLPPAEAMRAEPPPRFEPGPLERLGVGAALPPAGRMILRNLERRPLQAALSALGVAFSVAILVLGLFTFDGVDRMIAIQFDGIQREDVAVTFREPLSANVRFALERLEGVDRVELQRTVAARLRAGHRKREVGLQGLPFDGRLRRIVDADGSVRPVPADGVVLSAILAERLRVGVGDTLDVEALEGRRARGRVAVAGVVDDFLGVSAIMSLDALEAFTGEGPLVSGAWLSVSGDRLPEVHRSLEGLPSVAGVASPSQVLDLLEEQLSESLLVGIAFIVGFAGVISVAVIYNGARIALSERGRELASLRVMGFRRSEVSVLLLGEQAIVTLLAIPVGWAIGYAMSFGIAEGFRTESYRIPLVISFRTYAFAAVVTVIAAAASGWIVRRRVDRLDLVEVLKTRE</sequence>
<evidence type="ECO:0000256" key="3">
    <source>
        <dbReference type="ARBA" id="ARBA00022475"/>
    </source>
</evidence>
<feature type="transmembrane region" description="Helical" evidence="7">
    <location>
        <begin position="316"/>
        <end position="341"/>
    </location>
</feature>
<organism evidence="10 11">
    <name type="scientific">Gaopeijia maritima</name>
    <dbReference type="NCBI Taxonomy" id="3119007"/>
    <lineage>
        <taxon>Bacteria</taxon>
        <taxon>Pseudomonadati</taxon>
        <taxon>Gemmatimonadota</taxon>
        <taxon>Longimicrobiia</taxon>
        <taxon>Gaopeijiales</taxon>
        <taxon>Gaopeijiaceae</taxon>
        <taxon>Gaopeijia</taxon>
    </lineage>
</organism>
<keyword evidence="11" id="KW-1185">Reference proteome</keyword>
<feature type="domain" description="MacB-like periplasmic core" evidence="9">
    <location>
        <begin position="23"/>
        <end position="238"/>
    </location>
</feature>
<dbReference type="PANTHER" id="PTHR30489">
    <property type="entry name" value="LIPOPROTEIN-RELEASING SYSTEM TRANSMEMBRANE PROTEIN LOLE"/>
    <property type="match status" value="1"/>
</dbReference>
<evidence type="ECO:0000256" key="7">
    <source>
        <dbReference type="SAM" id="Phobius"/>
    </source>
</evidence>
<dbReference type="Pfam" id="PF02687">
    <property type="entry name" value="FtsX"/>
    <property type="match status" value="2"/>
</dbReference>
<feature type="transmembrane region" description="Helical" evidence="7">
    <location>
        <begin position="753"/>
        <end position="774"/>
    </location>
</feature>
<evidence type="ECO:0000259" key="9">
    <source>
        <dbReference type="Pfam" id="PF12704"/>
    </source>
</evidence>
<evidence type="ECO:0000313" key="10">
    <source>
        <dbReference type="EMBL" id="MEK9502645.1"/>
    </source>
</evidence>
<keyword evidence="5 7" id="KW-1133">Transmembrane helix</keyword>
<reference evidence="10 11" key="1">
    <citation type="submission" date="2024-02" db="EMBL/GenBank/DDBJ databases">
        <title>A novel Gemmatimonadota bacterium.</title>
        <authorList>
            <person name="Du Z.-J."/>
            <person name="Ye Y.-Q."/>
        </authorList>
    </citation>
    <scope>NUCLEOTIDE SEQUENCE [LARGE SCALE GENOMIC DNA]</scope>
    <source>
        <strain evidence="10 11">DH-20</strain>
    </source>
</reference>
<evidence type="ECO:0000256" key="1">
    <source>
        <dbReference type="ARBA" id="ARBA00004651"/>
    </source>
</evidence>
<keyword evidence="6 7" id="KW-0472">Membrane</keyword>
<evidence type="ECO:0000256" key="5">
    <source>
        <dbReference type="ARBA" id="ARBA00022989"/>
    </source>
</evidence>
<dbReference type="Proteomes" id="UP001484239">
    <property type="component" value="Unassembled WGS sequence"/>
</dbReference>
<dbReference type="PANTHER" id="PTHR30489:SF0">
    <property type="entry name" value="LIPOPROTEIN-RELEASING SYSTEM TRANSMEMBRANE PROTEIN LOLE"/>
    <property type="match status" value="1"/>
</dbReference>
<feature type="transmembrane region" description="Helical" evidence="7">
    <location>
        <begin position="361"/>
        <end position="385"/>
    </location>
</feature>
<feature type="domain" description="ABC3 transporter permease C-terminal" evidence="8">
    <location>
        <begin position="273"/>
        <end position="393"/>
    </location>
</feature>
<feature type="transmembrane region" description="Helical" evidence="7">
    <location>
        <begin position="437"/>
        <end position="458"/>
    </location>
</feature>
<dbReference type="InterPro" id="IPR003838">
    <property type="entry name" value="ABC3_permease_C"/>
</dbReference>
<comment type="subcellular location">
    <subcellularLocation>
        <location evidence="1">Cell membrane</location>
        <topology evidence="1">Multi-pass membrane protein</topology>
    </subcellularLocation>
</comment>
<dbReference type="Pfam" id="PF12704">
    <property type="entry name" value="MacB_PCD"/>
    <property type="match status" value="2"/>
</dbReference>
<dbReference type="RefSeq" id="WP_405282549.1">
    <property type="nucleotide sequence ID" value="NZ_CP144380.1"/>
</dbReference>
<protein>
    <submittedName>
        <fullName evidence="10">FtsX-like permease family protein</fullName>
    </submittedName>
</protein>
<feature type="transmembrane region" description="Helical" evidence="7">
    <location>
        <begin position="659"/>
        <end position="686"/>
    </location>
</feature>
<keyword evidence="3" id="KW-1003">Cell membrane</keyword>
<evidence type="ECO:0000256" key="6">
    <source>
        <dbReference type="ARBA" id="ARBA00023136"/>
    </source>
</evidence>
<comment type="similarity">
    <text evidence="2">Belongs to the ABC-4 integral membrane protein family. LolC/E subfamily.</text>
</comment>
<evidence type="ECO:0000259" key="8">
    <source>
        <dbReference type="Pfam" id="PF02687"/>
    </source>
</evidence>
<dbReference type="InterPro" id="IPR051447">
    <property type="entry name" value="Lipoprotein-release_system"/>
</dbReference>
<evidence type="ECO:0000256" key="2">
    <source>
        <dbReference type="ARBA" id="ARBA00005236"/>
    </source>
</evidence>
<feature type="domain" description="ABC3 transporter permease C-terminal" evidence="8">
    <location>
        <begin position="665"/>
        <end position="778"/>
    </location>
</feature>
<evidence type="ECO:0000313" key="11">
    <source>
        <dbReference type="Proteomes" id="UP001484239"/>
    </source>
</evidence>
<comment type="caution">
    <text evidence="10">The sequence shown here is derived from an EMBL/GenBank/DDBJ whole genome shotgun (WGS) entry which is preliminary data.</text>
</comment>
<keyword evidence="4 7" id="KW-0812">Transmembrane</keyword>
<gene>
    <name evidence="10" type="ORF">WI372_16745</name>
</gene>
<dbReference type="InterPro" id="IPR025857">
    <property type="entry name" value="MacB_PCD"/>
</dbReference>
<accession>A0ABU9EFA2</accession>
<dbReference type="EMBL" id="JBBHLI010000013">
    <property type="protein sequence ID" value="MEK9502645.1"/>
    <property type="molecule type" value="Genomic_DNA"/>
</dbReference>
<feature type="transmembrane region" description="Helical" evidence="7">
    <location>
        <begin position="21"/>
        <end position="40"/>
    </location>
</feature>